<evidence type="ECO:0000313" key="1">
    <source>
        <dbReference type="EMBL" id="SEM45650.1"/>
    </source>
</evidence>
<protein>
    <recommendedName>
        <fullName evidence="3">Prophage minor tail protein Z (GPZ)</fullName>
    </recommendedName>
</protein>
<organism evidence="1 2">
    <name type="scientific">Hydrogenoanaerobacterium saccharovorans</name>
    <dbReference type="NCBI Taxonomy" id="474960"/>
    <lineage>
        <taxon>Bacteria</taxon>
        <taxon>Bacillati</taxon>
        <taxon>Bacillota</taxon>
        <taxon>Clostridia</taxon>
        <taxon>Eubacteriales</taxon>
        <taxon>Oscillospiraceae</taxon>
        <taxon>Hydrogenoanaerobacterium</taxon>
    </lineage>
</organism>
<dbReference type="EMBL" id="FOCG01000001">
    <property type="protein sequence ID" value="SEM45650.1"/>
    <property type="molecule type" value="Genomic_DNA"/>
</dbReference>
<keyword evidence="2" id="KW-1185">Reference proteome</keyword>
<dbReference type="STRING" id="474960.SAMN05216180_0053"/>
<dbReference type="AlphaFoldDB" id="A0A1H7YHR3"/>
<evidence type="ECO:0000313" key="2">
    <source>
        <dbReference type="Proteomes" id="UP000199158"/>
    </source>
</evidence>
<evidence type="ECO:0008006" key="3">
    <source>
        <dbReference type="Google" id="ProtNLM"/>
    </source>
</evidence>
<sequence length="243" mass="27114">MGDKRPNQILYADTKKLQEMSKLLEKFPQVGELAVTDVMRDARDYVVRTIPRIVPNEFAIDRKAMRSALGRRRVRSISNGADRTISIEVVGNRLKATRFTHTPTAPPSIGNSYKTAVTIYNNRGSKVLKKIPGADGKKKSVFIAKTGAKNSDKVPFIFFVRTGEYYGKKPKRRKVNFGGGKVSFMTSKGYEKIRPISTIGIPQMVTSNAVAKPLMDGLAAMVDKTITKNLDRSLQEMCNKLNR</sequence>
<name>A0A1H7YHR3_9FIRM</name>
<proteinExistence type="predicted"/>
<dbReference type="Proteomes" id="UP000199158">
    <property type="component" value="Unassembled WGS sequence"/>
</dbReference>
<gene>
    <name evidence="1" type="ORF">SAMN05216180_0053</name>
</gene>
<reference evidence="1 2" key="1">
    <citation type="submission" date="2016-10" db="EMBL/GenBank/DDBJ databases">
        <authorList>
            <person name="de Groot N.N."/>
        </authorList>
    </citation>
    <scope>NUCLEOTIDE SEQUENCE [LARGE SCALE GENOMIC DNA]</scope>
    <source>
        <strain evidence="1 2">CGMCC 1.5070</strain>
    </source>
</reference>
<accession>A0A1H7YHR3</accession>